<reference evidence="2" key="2">
    <citation type="submission" date="2015-01" db="EMBL/GenBank/DDBJ databases">
        <title>Complete genome sequence of Methylobacterium aquaticum strain 22A.</title>
        <authorList>
            <person name="Tani A."/>
            <person name="Ogura Y."/>
            <person name="Hayashi T."/>
        </authorList>
    </citation>
    <scope>NUCLEOTIDE SEQUENCE [LARGE SCALE GENOMIC DNA]</scope>
    <source>
        <strain evidence="2">MA-22A</strain>
    </source>
</reference>
<accession>A0A0C6FAS8</accession>
<dbReference type="RefSeq" id="WP_060846868.1">
    <property type="nucleotide sequence ID" value="NZ_AP014704.1"/>
</dbReference>
<gene>
    <name evidence="1" type="ORF">Maq22A_c11520</name>
</gene>
<name>A0A0C6FAS8_9HYPH</name>
<dbReference type="OrthoDB" id="8003259at2"/>
<dbReference type="KEGG" id="maqu:Maq22A_c11520"/>
<reference evidence="1 2" key="1">
    <citation type="journal article" date="2015" name="Genome Announc.">
        <title>Complete Genome Sequence of Methylobacterium aquaticum Strain 22A, Isolated from Racomitrium japonicum Moss.</title>
        <authorList>
            <person name="Tani A."/>
            <person name="Ogura Y."/>
            <person name="Hayashi T."/>
            <person name="Kimbara K."/>
        </authorList>
    </citation>
    <scope>NUCLEOTIDE SEQUENCE [LARGE SCALE GENOMIC DNA]</scope>
    <source>
        <strain evidence="1 2">MA-22A</strain>
    </source>
</reference>
<proteinExistence type="predicted"/>
<dbReference type="EMBL" id="AP014704">
    <property type="protein sequence ID" value="BAQ45558.1"/>
    <property type="molecule type" value="Genomic_DNA"/>
</dbReference>
<dbReference type="AlphaFoldDB" id="A0A0C6FAS8"/>
<evidence type="ECO:0000313" key="2">
    <source>
        <dbReference type="Proteomes" id="UP000061432"/>
    </source>
</evidence>
<organism evidence="1 2">
    <name type="scientific">Methylobacterium aquaticum</name>
    <dbReference type="NCBI Taxonomy" id="270351"/>
    <lineage>
        <taxon>Bacteria</taxon>
        <taxon>Pseudomonadati</taxon>
        <taxon>Pseudomonadota</taxon>
        <taxon>Alphaproteobacteria</taxon>
        <taxon>Hyphomicrobiales</taxon>
        <taxon>Methylobacteriaceae</taxon>
        <taxon>Methylobacterium</taxon>
    </lineage>
</organism>
<dbReference type="Proteomes" id="UP000061432">
    <property type="component" value="Chromosome"/>
</dbReference>
<protein>
    <submittedName>
        <fullName evidence="1">Uncharacterized protein</fullName>
    </submittedName>
</protein>
<evidence type="ECO:0000313" key="1">
    <source>
        <dbReference type="EMBL" id="BAQ45558.1"/>
    </source>
</evidence>
<sequence length="74" mass="7547">MIGRLFSTLRAPSPGGDIPQDAILAAPPEDAARFAPMVPLTPPPAVNDDPEGALCDAVEAALRDAGYLPEPPAA</sequence>
<dbReference type="PATRIC" id="fig|270351.10.peg.2220"/>